<evidence type="ECO:0000256" key="5">
    <source>
        <dbReference type="ARBA" id="ARBA00023134"/>
    </source>
</evidence>
<evidence type="ECO:0000256" key="7">
    <source>
        <dbReference type="PIRSR" id="PIRSR006809-1"/>
    </source>
</evidence>
<dbReference type="OrthoDB" id="9812272at2"/>
<dbReference type="GO" id="GO:0005525">
    <property type="term" value="F:GTP binding"/>
    <property type="evidence" value="ECO:0007669"/>
    <property type="project" value="UniProtKB-UniRule"/>
</dbReference>
<feature type="domain" description="Hflx-type G" evidence="9">
    <location>
        <begin position="198"/>
        <end position="365"/>
    </location>
</feature>
<dbReference type="HAMAP" id="MF_00900">
    <property type="entry name" value="GTPase_HflX"/>
    <property type="match status" value="1"/>
</dbReference>
<dbReference type="FunFam" id="3.40.50.300:FF:000173">
    <property type="entry name" value="GTPase HflX"/>
    <property type="match status" value="1"/>
</dbReference>
<feature type="binding site" evidence="8">
    <location>
        <position position="211"/>
    </location>
    <ligand>
        <name>Mg(2+)</name>
        <dbReference type="ChEBI" id="CHEBI:18420"/>
    </ligand>
</feature>
<dbReference type="Pfam" id="PF13167">
    <property type="entry name" value="GTP-bdg_N"/>
    <property type="match status" value="1"/>
</dbReference>
<dbReference type="Gene3D" id="3.40.50.300">
    <property type="entry name" value="P-loop containing nucleotide triphosphate hydrolases"/>
    <property type="match status" value="1"/>
</dbReference>
<comment type="subcellular location">
    <subcellularLocation>
        <location evidence="6">Cytoplasm</location>
    </subcellularLocation>
    <text evidence="6">May associate with membranes.</text>
</comment>
<evidence type="ECO:0000259" key="9">
    <source>
        <dbReference type="PROSITE" id="PS51705"/>
    </source>
</evidence>
<dbReference type="EMBL" id="CP006569">
    <property type="protein sequence ID" value="AHF78496.1"/>
    <property type="molecule type" value="Genomic_DNA"/>
</dbReference>
<keyword evidence="1 6" id="KW-0963">Cytoplasm</keyword>
<dbReference type="PANTHER" id="PTHR10229:SF0">
    <property type="entry name" value="GTP-BINDING PROTEIN 6-RELATED"/>
    <property type="match status" value="1"/>
</dbReference>
<dbReference type="Pfam" id="PF01926">
    <property type="entry name" value="MMR_HSR1"/>
    <property type="match status" value="1"/>
</dbReference>
<dbReference type="InterPro" id="IPR006073">
    <property type="entry name" value="GTP-bd"/>
</dbReference>
<evidence type="ECO:0000256" key="8">
    <source>
        <dbReference type="PIRSR" id="PIRSR006809-2"/>
    </source>
</evidence>
<dbReference type="InterPro" id="IPR027417">
    <property type="entry name" value="P-loop_NTPase"/>
</dbReference>
<dbReference type="NCBIfam" id="NF008280">
    <property type="entry name" value="PRK11058.1"/>
    <property type="match status" value="1"/>
</dbReference>
<dbReference type="Proteomes" id="UP000019028">
    <property type="component" value="Chromosome"/>
</dbReference>
<organism evidence="10 11">
    <name type="scientific">Sodalis praecaptivus</name>
    <dbReference type="NCBI Taxonomy" id="1239307"/>
    <lineage>
        <taxon>Bacteria</taxon>
        <taxon>Pseudomonadati</taxon>
        <taxon>Pseudomonadota</taxon>
        <taxon>Gammaproteobacteria</taxon>
        <taxon>Enterobacterales</taxon>
        <taxon>Bruguierivoracaceae</taxon>
        <taxon>Sodalis</taxon>
    </lineage>
</organism>
<comment type="cofactor">
    <cofactor evidence="8">
        <name>Mg(2+)</name>
        <dbReference type="ChEBI" id="CHEBI:18420"/>
    </cofactor>
</comment>
<dbReference type="InterPro" id="IPR042108">
    <property type="entry name" value="GTPase_HflX_N_sf"/>
</dbReference>
<dbReference type="PRINTS" id="PR00326">
    <property type="entry name" value="GTP1OBG"/>
</dbReference>
<feature type="binding site" evidence="7">
    <location>
        <begin position="317"/>
        <end position="320"/>
    </location>
    <ligand>
        <name>GTP</name>
        <dbReference type="ChEBI" id="CHEBI:37565"/>
    </ligand>
</feature>
<reference evidence="10 11" key="1">
    <citation type="journal article" date="2014" name="Genome Biol. Evol.">
        <title>Genome degeneration and adaptation in a nascent stage of symbiosis.</title>
        <authorList>
            <person name="Oakeson K.F."/>
            <person name="Gil R."/>
            <person name="Clayton A.L."/>
            <person name="Dunn D.M."/>
            <person name="von Niederhausern A.C."/>
            <person name="Hamil C."/>
            <person name="Aoyagi A."/>
            <person name="Duval B."/>
            <person name="Baca A."/>
            <person name="Silva F.J."/>
            <person name="Vallier A."/>
            <person name="Jackson D.G."/>
            <person name="Latorre A."/>
            <person name="Weiss R.B."/>
            <person name="Heddi A."/>
            <person name="Moya A."/>
            <person name="Dale C."/>
        </authorList>
    </citation>
    <scope>NUCLEOTIDE SEQUENCE [LARGE SCALE GENOMIC DNA]</scope>
    <source>
        <strain evidence="10 11">HS1</strain>
    </source>
</reference>
<dbReference type="SUPFAM" id="SSF54980">
    <property type="entry name" value="EF-G C-terminal domain-like"/>
    <property type="match status" value="1"/>
</dbReference>
<dbReference type="PATRIC" id="fig|1239307.3.peg.3865"/>
<dbReference type="RefSeq" id="WP_025423618.1">
    <property type="nucleotide sequence ID" value="NZ_CP006569.1"/>
</dbReference>
<name>W0HXD2_9GAMM</name>
<feature type="binding site" evidence="8">
    <location>
        <position position="231"/>
    </location>
    <ligand>
        <name>Mg(2+)</name>
        <dbReference type="ChEBI" id="CHEBI:18420"/>
    </ligand>
</feature>
<feature type="binding site" evidence="7">
    <location>
        <begin position="229"/>
        <end position="233"/>
    </location>
    <ligand>
        <name>GTP</name>
        <dbReference type="ChEBI" id="CHEBI:37565"/>
    </ligand>
</feature>
<dbReference type="InterPro" id="IPR025121">
    <property type="entry name" value="GTPase_HflX_N"/>
</dbReference>
<proteinExistence type="inferred from homology"/>
<dbReference type="InterPro" id="IPR045498">
    <property type="entry name" value="HflX_C"/>
</dbReference>
<keyword evidence="4 8" id="KW-0460">Magnesium</keyword>
<dbReference type="InterPro" id="IPR030394">
    <property type="entry name" value="G_HFLX_dom"/>
</dbReference>
<dbReference type="HOGENOM" id="CLU_019597_2_1_6"/>
<dbReference type="Pfam" id="PF16360">
    <property type="entry name" value="GTP-bdg_M"/>
    <property type="match status" value="1"/>
</dbReference>
<dbReference type="GO" id="GO:0097216">
    <property type="term" value="F:guanosine tetraphosphate binding"/>
    <property type="evidence" value="ECO:0007669"/>
    <property type="project" value="UniProtKB-ARBA"/>
</dbReference>
<keyword evidence="2 8" id="KW-0479">Metal-binding</keyword>
<keyword evidence="11" id="KW-1185">Reference proteome</keyword>
<comment type="subunit">
    <text evidence="6">Monomer. Associates with the 50S ribosomal subunit.</text>
</comment>
<dbReference type="KEGG" id="sod:Sant_3509"/>
<dbReference type="PANTHER" id="PTHR10229">
    <property type="entry name" value="GTP-BINDING PROTEIN HFLX"/>
    <property type="match status" value="1"/>
</dbReference>
<dbReference type="Gene3D" id="3.40.50.11060">
    <property type="entry name" value="GTPase HflX, N-terminal domain"/>
    <property type="match status" value="1"/>
</dbReference>
<dbReference type="AlphaFoldDB" id="W0HXD2"/>
<dbReference type="GO" id="GO:0046872">
    <property type="term" value="F:metal ion binding"/>
    <property type="evidence" value="ECO:0007669"/>
    <property type="project" value="UniProtKB-KW"/>
</dbReference>
<accession>W0HXD2</accession>
<dbReference type="FunFam" id="3.40.50.11060:FF:000001">
    <property type="entry name" value="GTPase HflX"/>
    <property type="match status" value="1"/>
</dbReference>
<evidence type="ECO:0000256" key="3">
    <source>
        <dbReference type="ARBA" id="ARBA00022741"/>
    </source>
</evidence>
<evidence type="ECO:0000256" key="2">
    <source>
        <dbReference type="ARBA" id="ARBA00022723"/>
    </source>
</evidence>
<dbReference type="NCBIfam" id="TIGR03156">
    <property type="entry name" value="GTP_HflX"/>
    <property type="match status" value="1"/>
</dbReference>
<dbReference type="GO" id="GO:0003924">
    <property type="term" value="F:GTPase activity"/>
    <property type="evidence" value="ECO:0007669"/>
    <property type="project" value="UniProtKB-UniRule"/>
</dbReference>
<evidence type="ECO:0000313" key="11">
    <source>
        <dbReference type="Proteomes" id="UP000019028"/>
    </source>
</evidence>
<dbReference type="Pfam" id="PF19275">
    <property type="entry name" value="HflX_C"/>
    <property type="match status" value="1"/>
</dbReference>
<dbReference type="SUPFAM" id="SSF52540">
    <property type="entry name" value="P-loop containing nucleoside triphosphate hydrolases"/>
    <property type="match status" value="1"/>
</dbReference>
<keyword evidence="3 6" id="KW-0547">Nucleotide-binding</keyword>
<dbReference type="CDD" id="cd01878">
    <property type="entry name" value="HflX"/>
    <property type="match status" value="1"/>
</dbReference>
<evidence type="ECO:0000256" key="1">
    <source>
        <dbReference type="ARBA" id="ARBA00022490"/>
    </source>
</evidence>
<dbReference type="GO" id="GO:0043022">
    <property type="term" value="F:ribosome binding"/>
    <property type="evidence" value="ECO:0007669"/>
    <property type="project" value="TreeGrafter"/>
</dbReference>
<evidence type="ECO:0000256" key="4">
    <source>
        <dbReference type="ARBA" id="ARBA00022842"/>
    </source>
</evidence>
<feature type="binding site" evidence="7">
    <location>
        <begin position="251"/>
        <end position="254"/>
    </location>
    <ligand>
        <name>GTP</name>
        <dbReference type="ChEBI" id="CHEBI:37565"/>
    </ligand>
</feature>
<dbReference type="InterPro" id="IPR032305">
    <property type="entry name" value="GTP-bd_M"/>
</dbReference>
<feature type="binding site" evidence="7">
    <location>
        <begin position="343"/>
        <end position="345"/>
    </location>
    <ligand>
        <name>GTP</name>
        <dbReference type="ChEBI" id="CHEBI:37565"/>
    </ligand>
</feature>
<gene>
    <name evidence="6 10" type="primary">hflX</name>
    <name evidence="10" type="ORF">Sant_3509</name>
</gene>
<dbReference type="PROSITE" id="PS51705">
    <property type="entry name" value="G_HFLX"/>
    <property type="match status" value="1"/>
</dbReference>
<comment type="function">
    <text evidence="6">GTPase that associates with the 50S ribosomal subunit and may have a role during protein synthesis or ribosome biogenesis.</text>
</comment>
<feature type="binding site" evidence="7">
    <location>
        <begin position="204"/>
        <end position="211"/>
    </location>
    <ligand>
        <name>GTP</name>
        <dbReference type="ChEBI" id="CHEBI:37565"/>
    </ligand>
</feature>
<evidence type="ECO:0000256" key="6">
    <source>
        <dbReference type="HAMAP-Rule" id="MF_00900"/>
    </source>
</evidence>
<keyword evidence="5 6" id="KW-0342">GTP-binding</keyword>
<dbReference type="GO" id="GO:0005737">
    <property type="term" value="C:cytoplasm"/>
    <property type="evidence" value="ECO:0007669"/>
    <property type="project" value="UniProtKB-SubCell"/>
</dbReference>
<dbReference type="Gene3D" id="6.10.250.2860">
    <property type="match status" value="1"/>
</dbReference>
<sequence>MFDRYDAGEQAILVHIFFSQDKDMEDLQEFESLVSSAGVAALHVVTGSRKAPHPKYFVGEGKAEEIAEAVKTSSASVVLFDHALSPAQERNLERLCECRVIDRTGLILDIFAQRARTHEGKLQVELAQLRHLATRLVRGWTHLERQKGGIGLRGPGETQLETDRRLLRNRISQILSRLERVEKQREQGRRARARADVPTVSLVGYTNAGKSTLFNLMTEAGVYAADQLFATLDPTLRRINVGDVGDTVLADTVGFIRHLPHDLVAAFKATLQETRQATLLLHIVDAADTRINENIDAVDQVLAEIEANDIPTLLVMNKIDLLDDFAPRIDRDEENRPVRVWLSAHSGEGVALLMQALTERLAGEIARHELRLPPQAGRLRSRFYQLQAIEKEWVEEDGSVGLVVRLPIIDWHRLCKQEMALVDYLV</sequence>
<comment type="similarity">
    <text evidence="6">Belongs to the TRAFAC class OBG-HflX-like GTPase superfamily. HflX GTPase family.</text>
</comment>
<evidence type="ECO:0000313" key="10">
    <source>
        <dbReference type="EMBL" id="AHF78496.1"/>
    </source>
</evidence>
<dbReference type="InterPro" id="IPR035647">
    <property type="entry name" value="EFG_III/V"/>
</dbReference>
<dbReference type="InterPro" id="IPR016496">
    <property type="entry name" value="GTPase_HflX"/>
</dbReference>
<protein>
    <recommendedName>
        <fullName evidence="6">GTPase HflX</fullName>
    </recommendedName>
    <alternativeName>
        <fullName evidence="6">GTP-binding protein HflX</fullName>
    </alternativeName>
</protein>
<dbReference type="PIRSF" id="PIRSF006809">
    <property type="entry name" value="GTP-binding_hflX_prd"/>
    <property type="match status" value="1"/>
</dbReference>